<dbReference type="AlphaFoldDB" id="A0AAN8E3J0"/>
<dbReference type="Proteomes" id="UP001331515">
    <property type="component" value="Unassembled WGS sequence"/>
</dbReference>
<sequence length="132" mass="14655">MPQRCLAQLPFVAQSVGQRSKADTKNRQDSLQDTLCAMAAHRRKDKAVSCLDTSLGRSPQLSHGTGLTAALVLGSAHRYSEALATKKYTHARRQCVTVERQRPKEKYSAIKHTCSVEASRPSFQKPLSWIFA</sequence>
<comment type="caution">
    <text evidence="1">The sequence shown here is derived from an EMBL/GenBank/DDBJ whole genome shotgun (WGS) entry which is preliminary data.</text>
</comment>
<name>A0AAN8E3J0_CHAGU</name>
<reference evidence="1 2" key="1">
    <citation type="journal article" date="2023" name="Mol. Biol. Evol.">
        <title>Genomics of Secondarily Temperate Adaptation in the Only Non-Antarctic Icefish.</title>
        <authorList>
            <person name="Rivera-Colon A.G."/>
            <person name="Rayamajhi N."/>
            <person name="Minhas B.F."/>
            <person name="Madrigal G."/>
            <person name="Bilyk K.T."/>
            <person name="Yoon V."/>
            <person name="Hune M."/>
            <person name="Gregory S."/>
            <person name="Cheng C.H.C."/>
            <person name="Catchen J.M."/>
        </authorList>
    </citation>
    <scope>NUCLEOTIDE SEQUENCE [LARGE SCALE GENOMIC DNA]</scope>
    <source>
        <tissue evidence="1">White muscle</tissue>
    </source>
</reference>
<keyword evidence="2" id="KW-1185">Reference proteome</keyword>
<evidence type="ECO:0000313" key="1">
    <source>
        <dbReference type="EMBL" id="KAK5929593.1"/>
    </source>
</evidence>
<accession>A0AAN8E3J0</accession>
<proteinExistence type="predicted"/>
<evidence type="ECO:0000313" key="2">
    <source>
        <dbReference type="Proteomes" id="UP001331515"/>
    </source>
</evidence>
<gene>
    <name evidence="1" type="ORF">CgunFtcFv8_010814</name>
</gene>
<dbReference type="EMBL" id="JAURVH010001517">
    <property type="protein sequence ID" value="KAK5929593.1"/>
    <property type="molecule type" value="Genomic_DNA"/>
</dbReference>
<organism evidence="1 2">
    <name type="scientific">Champsocephalus gunnari</name>
    <name type="common">Mackerel icefish</name>
    <dbReference type="NCBI Taxonomy" id="52237"/>
    <lineage>
        <taxon>Eukaryota</taxon>
        <taxon>Metazoa</taxon>
        <taxon>Chordata</taxon>
        <taxon>Craniata</taxon>
        <taxon>Vertebrata</taxon>
        <taxon>Euteleostomi</taxon>
        <taxon>Actinopterygii</taxon>
        <taxon>Neopterygii</taxon>
        <taxon>Teleostei</taxon>
        <taxon>Neoteleostei</taxon>
        <taxon>Acanthomorphata</taxon>
        <taxon>Eupercaria</taxon>
        <taxon>Perciformes</taxon>
        <taxon>Notothenioidei</taxon>
        <taxon>Channichthyidae</taxon>
        <taxon>Champsocephalus</taxon>
    </lineage>
</organism>
<protein>
    <submittedName>
        <fullName evidence="1">Uncharacterized protein</fullName>
    </submittedName>
</protein>